<dbReference type="InterPro" id="IPR050638">
    <property type="entry name" value="AA-Vitamin_Transporters"/>
</dbReference>
<feature type="transmembrane region" description="Helical" evidence="5">
    <location>
        <begin position="7"/>
        <end position="27"/>
    </location>
</feature>
<dbReference type="InterPro" id="IPR037185">
    <property type="entry name" value="EmrE-like"/>
</dbReference>
<keyword evidence="2 5" id="KW-0812">Transmembrane</keyword>
<dbReference type="EMBL" id="QLAG01000055">
    <property type="protein sequence ID" value="TLX60020.1"/>
    <property type="molecule type" value="Genomic_DNA"/>
</dbReference>
<dbReference type="SUPFAM" id="SSF103481">
    <property type="entry name" value="Multidrug resistance efflux transporter EmrE"/>
    <property type="match status" value="2"/>
</dbReference>
<reference evidence="7 8" key="1">
    <citation type="journal article" date="2017" name="Eur. J. Clin. Microbiol. Infect. Dis.">
        <title>Uncommonly isolated clinical Pseudomonas: identification and phylogenetic assignation.</title>
        <authorList>
            <person name="Mulet M."/>
            <person name="Gomila M."/>
            <person name="Ramirez A."/>
            <person name="Cardew S."/>
            <person name="Moore E.R."/>
            <person name="Lalucat J."/>
            <person name="Garcia-Valdes E."/>
        </authorList>
    </citation>
    <scope>NUCLEOTIDE SEQUENCE [LARGE SCALE GENOMIC DNA]</scope>
    <source>
        <strain evidence="7 8">SD129</strain>
    </source>
</reference>
<feature type="transmembrane region" description="Helical" evidence="5">
    <location>
        <begin position="186"/>
        <end position="205"/>
    </location>
</feature>
<dbReference type="OrthoDB" id="9814238at2"/>
<dbReference type="AlphaFoldDB" id="A0A5R9Q7T7"/>
<organism evidence="7 8">
    <name type="scientific">Stutzerimonas nosocomialis</name>
    <dbReference type="NCBI Taxonomy" id="1056496"/>
    <lineage>
        <taxon>Bacteria</taxon>
        <taxon>Pseudomonadati</taxon>
        <taxon>Pseudomonadota</taxon>
        <taxon>Gammaproteobacteria</taxon>
        <taxon>Pseudomonadales</taxon>
        <taxon>Pseudomonadaceae</taxon>
        <taxon>Stutzerimonas</taxon>
    </lineage>
</organism>
<evidence type="ECO:0000259" key="6">
    <source>
        <dbReference type="Pfam" id="PF00892"/>
    </source>
</evidence>
<keyword evidence="3 5" id="KW-1133">Transmembrane helix</keyword>
<dbReference type="InterPro" id="IPR000620">
    <property type="entry name" value="EamA_dom"/>
</dbReference>
<sequence length="292" mass="31816">MRAGGALPFVLGSVILGTIGIFVHEAGTDPLTATWFRCAFGLLGLTLWIGWRRQLGHLRLSRATWRGVLTAGVLMVLGWGLFFAAIERTSAGVATVLFHMQPLWVLLLGAWYLKEAVARRRIVSVGIAMLGLILATGVLERLSPFGAGQPSQAGYWLGVGFCLFGAFCTAWVTIIARQLRHMPAGILAWWQCAVGTLALLAWPTLNGWPEWGASWVWLSSLGLIHTGLAYALLYAGMARLSSDRIAVYQFLYPAVAILIDWLAYGQRLGTLQLIGVAIMVVAIWSTERAPKP</sequence>
<feature type="transmembrane region" description="Helical" evidence="5">
    <location>
        <begin position="92"/>
        <end position="113"/>
    </location>
</feature>
<feature type="domain" description="EamA" evidence="6">
    <location>
        <begin position="157"/>
        <end position="284"/>
    </location>
</feature>
<dbReference type="Proteomes" id="UP000306753">
    <property type="component" value="Unassembled WGS sequence"/>
</dbReference>
<protein>
    <submittedName>
        <fullName evidence="7">EamA/RhaT family transporter</fullName>
    </submittedName>
</protein>
<proteinExistence type="predicted"/>
<evidence type="ECO:0000256" key="2">
    <source>
        <dbReference type="ARBA" id="ARBA00022692"/>
    </source>
</evidence>
<name>A0A5R9Q7T7_9GAMM</name>
<feature type="domain" description="EamA" evidence="6">
    <location>
        <begin position="5"/>
        <end position="135"/>
    </location>
</feature>
<dbReference type="Pfam" id="PF00892">
    <property type="entry name" value="EamA"/>
    <property type="match status" value="2"/>
</dbReference>
<dbReference type="PANTHER" id="PTHR32322">
    <property type="entry name" value="INNER MEMBRANE TRANSPORTER"/>
    <property type="match status" value="1"/>
</dbReference>
<accession>A0A5R9Q7T7</accession>
<comment type="subcellular location">
    <subcellularLocation>
        <location evidence="1">Membrane</location>
        <topology evidence="1">Multi-pass membrane protein</topology>
    </subcellularLocation>
</comment>
<evidence type="ECO:0000256" key="1">
    <source>
        <dbReference type="ARBA" id="ARBA00004141"/>
    </source>
</evidence>
<keyword evidence="4 5" id="KW-0472">Membrane</keyword>
<feature type="transmembrane region" description="Helical" evidence="5">
    <location>
        <begin position="154"/>
        <end position="174"/>
    </location>
</feature>
<feature type="transmembrane region" description="Helical" evidence="5">
    <location>
        <begin position="245"/>
        <end position="264"/>
    </location>
</feature>
<feature type="transmembrane region" description="Helical" evidence="5">
    <location>
        <begin position="211"/>
        <end position="233"/>
    </location>
</feature>
<comment type="caution">
    <text evidence="7">The sequence shown here is derived from an EMBL/GenBank/DDBJ whole genome shotgun (WGS) entry which is preliminary data.</text>
</comment>
<feature type="transmembrane region" description="Helical" evidence="5">
    <location>
        <begin position="122"/>
        <end position="142"/>
    </location>
</feature>
<evidence type="ECO:0000313" key="8">
    <source>
        <dbReference type="Proteomes" id="UP000306753"/>
    </source>
</evidence>
<feature type="transmembrane region" description="Helical" evidence="5">
    <location>
        <begin position="33"/>
        <end position="51"/>
    </location>
</feature>
<keyword evidence="8" id="KW-1185">Reference proteome</keyword>
<dbReference type="PANTHER" id="PTHR32322:SF9">
    <property type="entry name" value="AMINO-ACID METABOLITE EFFLUX PUMP-RELATED"/>
    <property type="match status" value="1"/>
</dbReference>
<evidence type="ECO:0000313" key="7">
    <source>
        <dbReference type="EMBL" id="TLX60020.1"/>
    </source>
</evidence>
<feature type="transmembrane region" description="Helical" evidence="5">
    <location>
        <begin position="270"/>
        <end position="286"/>
    </location>
</feature>
<feature type="transmembrane region" description="Helical" evidence="5">
    <location>
        <begin position="63"/>
        <end position="86"/>
    </location>
</feature>
<dbReference type="GO" id="GO:0016020">
    <property type="term" value="C:membrane"/>
    <property type="evidence" value="ECO:0007669"/>
    <property type="project" value="UniProtKB-SubCell"/>
</dbReference>
<gene>
    <name evidence="7" type="ORF">DN820_22030</name>
</gene>
<evidence type="ECO:0000256" key="3">
    <source>
        <dbReference type="ARBA" id="ARBA00022989"/>
    </source>
</evidence>
<evidence type="ECO:0000256" key="5">
    <source>
        <dbReference type="SAM" id="Phobius"/>
    </source>
</evidence>
<evidence type="ECO:0000256" key="4">
    <source>
        <dbReference type="ARBA" id="ARBA00023136"/>
    </source>
</evidence>